<dbReference type="Pfam" id="PF00646">
    <property type="entry name" value="F-box"/>
    <property type="match status" value="1"/>
</dbReference>
<dbReference type="OrthoDB" id="550575at2759"/>
<dbReference type="SUPFAM" id="SSF52047">
    <property type="entry name" value="RNI-like"/>
    <property type="match status" value="1"/>
</dbReference>
<dbReference type="InterPro" id="IPR006553">
    <property type="entry name" value="Leu-rich_rpt_Cys-con_subtyp"/>
</dbReference>
<gene>
    <name evidence="2" type="ORF">GSCOC_T00039343001</name>
</gene>
<feature type="domain" description="F-box" evidence="1">
    <location>
        <begin position="5"/>
        <end position="45"/>
    </location>
</feature>
<dbReference type="InParanoid" id="A0A068U372"/>
<dbReference type="SUPFAM" id="SSF81383">
    <property type="entry name" value="F-box domain"/>
    <property type="match status" value="1"/>
</dbReference>
<dbReference type="Gene3D" id="3.80.10.10">
    <property type="entry name" value="Ribonuclease Inhibitor"/>
    <property type="match status" value="2"/>
</dbReference>
<dbReference type="GO" id="GO:0019005">
    <property type="term" value="C:SCF ubiquitin ligase complex"/>
    <property type="evidence" value="ECO:0007669"/>
    <property type="project" value="TreeGrafter"/>
</dbReference>
<dbReference type="SMART" id="SM00367">
    <property type="entry name" value="LRR_CC"/>
    <property type="match status" value="5"/>
</dbReference>
<dbReference type="EMBL" id="HG739092">
    <property type="protein sequence ID" value="CDP02063.1"/>
    <property type="molecule type" value="Genomic_DNA"/>
</dbReference>
<accession>A0A068U372</accession>
<reference evidence="3" key="1">
    <citation type="journal article" date="2014" name="Science">
        <title>The coffee genome provides insight into the convergent evolution of caffeine biosynthesis.</title>
        <authorList>
            <person name="Denoeud F."/>
            <person name="Carretero-Paulet L."/>
            <person name="Dereeper A."/>
            <person name="Droc G."/>
            <person name="Guyot R."/>
            <person name="Pietrella M."/>
            <person name="Zheng C."/>
            <person name="Alberti A."/>
            <person name="Anthony F."/>
            <person name="Aprea G."/>
            <person name="Aury J.M."/>
            <person name="Bento P."/>
            <person name="Bernard M."/>
            <person name="Bocs S."/>
            <person name="Campa C."/>
            <person name="Cenci A."/>
            <person name="Combes M.C."/>
            <person name="Crouzillat D."/>
            <person name="Da Silva C."/>
            <person name="Daddiego L."/>
            <person name="De Bellis F."/>
            <person name="Dussert S."/>
            <person name="Garsmeur O."/>
            <person name="Gayraud T."/>
            <person name="Guignon V."/>
            <person name="Jahn K."/>
            <person name="Jamilloux V."/>
            <person name="Joet T."/>
            <person name="Labadie K."/>
            <person name="Lan T."/>
            <person name="Leclercq J."/>
            <person name="Lepelley M."/>
            <person name="Leroy T."/>
            <person name="Li L.T."/>
            <person name="Librado P."/>
            <person name="Lopez L."/>
            <person name="Munoz A."/>
            <person name="Noel B."/>
            <person name="Pallavicini A."/>
            <person name="Perrotta G."/>
            <person name="Poncet V."/>
            <person name="Pot D."/>
            <person name="Priyono X."/>
            <person name="Rigoreau M."/>
            <person name="Rouard M."/>
            <person name="Rozas J."/>
            <person name="Tranchant-Dubreuil C."/>
            <person name="VanBuren R."/>
            <person name="Zhang Q."/>
            <person name="Andrade A.C."/>
            <person name="Argout X."/>
            <person name="Bertrand B."/>
            <person name="de Kochko A."/>
            <person name="Graziosi G."/>
            <person name="Henry R.J."/>
            <person name="Jayarama X."/>
            <person name="Ming R."/>
            <person name="Nagai C."/>
            <person name="Rounsley S."/>
            <person name="Sankoff D."/>
            <person name="Giuliano G."/>
            <person name="Albert V.A."/>
            <person name="Wincker P."/>
            <person name="Lashermes P."/>
        </authorList>
    </citation>
    <scope>NUCLEOTIDE SEQUENCE [LARGE SCALE GENOMIC DNA]</scope>
    <source>
        <strain evidence="3">cv. DH200-94</strain>
    </source>
</reference>
<dbReference type="OMA" id="RCDLQKL"/>
<proteinExistence type="predicted"/>
<dbReference type="PANTHER" id="PTHR13318">
    <property type="entry name" value="PARTNER OF PAIRED, ISOFORM B-RELATED"/>
    <property type="match status" value="1"/>
</dbReference>
<evidence type="ECO:0000313" key="2">
    <source>
        <dbReference type="EMBL" id="CDP02063.1"/>
    </source>
</evidence>
<dbReference type="InterPro" id="IPR001810">
    <property type="entry name" value="F-box_dom"/>
</dbReference>
<evidence type="ECO:0000313" key="3">
    <source>
        <dbReference type="Proteomes" id="UP000295252"/>
    </source>
</evidence>
<keyword evidence="3" id="KW-1185">Reference proteome</keyword>
<evidence type="ECO:0000259" key="1">
    <source>
        <dbReference type="SMART" id="SM00256"/>
    </source>
</evidence>
<organism evidence="2 3">
    <name type="scientific">Coffea canephora</name>
    <name type="common">Robusta coffee</name>
    <dbReference type="NCBI Taxonomy" id="49390"/>
    <lineage>
        <taxon>Eukaryota</taxon>
        <taxon>Viridiplantae</taxon>
        <taxon>Streptophyta</taxon>
        <taxon>Embryophyta</taxon>
        <taxon>Tracheophyta</taxon>
        <taxon>Spermatophyta</taxon>
        <taxon>Magnoliopsida</taxon>
        <taxon>eudicotyledons</taxon>
        <taxon>Gunneridae</taxon>
        <taxon>Pentapetalae</taxon>
        <taxon>asterids</taxon>
        <taxon>lamiids</taxon>
        <taxon>Gentianales</taxon>
        <taxon>Rubiaceae</taxon>
        <taxon>Ixoroideae</taxon>
        <taxon>Gardenieae complex</taxon>
        <taxon>Bertiereae - Coffeeae clade</taxon>
        <taxon>Coffeeae</taxon>
        <taxon>Coffea</taxon>
    </lineage>
</organism>
<dbReference type="Proteomes" id="UP000295252">
    <property type="component" value="Chromosome IX"/>
</dbReference>
<dbReference type="AlphaFoldDB" id="A0A068U372"/>
<dbReference type="Gramene" id="CDP02063">
    <property type="protein sequence ID" value="CDP02063"/>
    <property type="gene ID" value="GSCOC_T00039343001"/>
</dbReference>
<sequence>MDSILCDELLQEIFHRLPPSASAAVSLVSKRWLRLLRSSTVALSLTFISTPLALPSLSSFLSHHPYLSSLSLSDSSSSSFSSSSHHLLQSIASSCPNLRHLRFLAEPVSGFSLFSLSNSCPHLSSLTITLSRPLCFQWLAPLRALKDLSVFITGSETELFSYNGFASVLDAELNLESLSLCGSRRVDYGLTFLWRNCKKLEKLKLKSCECVGDNASFSAFVKGLETLKEVELRTSRTVADGVLLKLAEGSVSLSSLLVYDGGSKEGLLQFISHSRADVQKLDLRLPLDLDNDHLIAVAENFRTLSSLRLQSCCLVTGEGLKTIGRALSEELEELALINCDVVERESGLLTTLGQNLKRLRKLDLSYNELLLDKELSAMLVSSSNLKELKLRGCNRLTNIAMVSMARRCKQLETVDIMYCCRIEMEAVELFLSNSSHLRQLQVEESKLSVVAKKLVSKNCIEIVA</sequence>
<protein>
    <recommendedName>
        <fullName evidence="1">F-box domain-containing protein</fullName>
    </recommendedName>
</protein>
<dbReference type="InterPro" id="IPR032675">
    <property type="entry name" value="LRR_dom_sf"/>
</dbReference>
<dbReference type="PhylomeDB" id="A0A068U372"/>
<dbReference type="PANTHER" id="PTHR13318:SF77">
    <property type="entry name" value="F-BOX DOMAIN-CONTAINING PROTEIN"/>
    <property type="match status" value="1"/>
</dbReference>
<dbReference type="GO" id="GO:0031146">
    <property type="term" value="P:SCF-dependent proteasomal ubiquitin-dependent protein catabolic process"/>
    <property type="evidence" value="ECO:0007669"/>
    <property type="project" value="TreeGrafter"/>
</dbReference>
<dbReference type="FunCoup" id="A0A068U372">
    <property type="interactions" value="113"/>
</dbReference>
<dbReference type="InterPro" id="IPR036047">
    <property type="entry name" value="F-box-like_dom_sf"/>
</dbReference>
<dbReference type="SMART" id="SM00256">
    <property type="entry name" value="FBOX"/>
    <property type="match status" value="1"/>
</dbReference>
<name>A0A068U372_COFCA</name>
<dbReference type="STRING" id="49390.A0A068U372"/>
<dbReference type="Gene3D" id="1.20.1280.50">
    <property type="match status" value="1"/>
</dbReference>